<organism evidence="1 2">
    <name type="scientific">Shewanella intestini</name>
    <dbReference type="NCBI Taxonomy" id="2017544"/>
    <lineage>
        <taxon>Bacteria</taxon>
        <taxon>Pseudomonadati</taxon>
        <taxon>Pseudomonadota</taxon>
        <taxon>Gammaproteobacteria</taxon>
        <taxon>Alteromonadales</taxon>
        <taxon>Shewanellaceae</taxon>
        <taxon>Shewanella</taxon>
    </lineage>
</organism>
<gene>
    <name evidence="1" type="ORF">G3R48_13650</name>
</gene>
<dbReference type="EMBL" id="JAAIKR010000014">
    <property type="protein sequence ID" value="MBR9729018.1"/>
    <property type="molecule type" value="Genomic_DNA"/>
</dbReference>
<protein>
    <submittedName>
        <fullName evidence="1">Uncharacterized protein</fullName>
    </submittedName>
</protein>
<dbReference type="RefSeq" id="WP_153665185.1">
    <property type="nucleotide sequence ID" value="NZ_JAAIKR010000014.1"/>
</dbReference>
<proteinExistence type="predicted"/>
<evidence type="ECO:0000313" key="2">
    <source>
        <dbReference type="Proteomes" id="UP000811844"/>
    </source>
</evidence>
<name>A0ABS5I5B0_9GAMM</name>
<keyword evidence="2" id="KW-1185">Reference proteome</keyword>
<evidence type="ECO:0000313" key="1">
    <source>
        <dbReference type="EMBL" id="MBR9729018.1"/>
    </source>
</evidence>
<sequence length="302" mass="33968">MPSDLINNTAHLSFKNVSIIGNAVGDINVRNLGYTITFNSTRRPEPNVINICNGPFAGVKGAFLVTNSPDNNWVEQQLELIAKKIEPQLGCWPSTGLVTLILMSMISKQVNVERMALLPNLARHPDMPKDEHLPCIVHNWLGERRIALGLVLTQTHIKWPELFFAPLITPSDAEQVKAMDESNIDIANPFELLHKVDKKTDTPTGMMLTFQVSMFKQMATLSSHQWVAMASTQALTQVEMLFVEPNAEKSPCAWYFTHSQTNQYLDAIRHHLAYCQQLIAIASAQEKEKEKEKEHQANNARS</sequence>
<comment type="caution">
    <text evidence="1">The sequence shown here is derived from an EMBL/GenBank/DDBJ whole genome shotgun (WGS) entry which is preliminary data.</text>
</comment>
<dbReference type="Proteomes" id="UP000811844">
    <property type="component" value="Unassembled WGS sequence"/>
</dbReference>
<accession>A0ABS5I5B0</accession>
<reference evidence="1 2" key="1">
    <citation type="submission" date="2020-02" db="EMBL/GenBank/DDBJ databases">
        <title>Shewanella WXL01 sp. nov., a marine bacterium isolated from green algae in Luhuitou Fringing Reef (Northern South China Sea).</title>
        <authorList>
            <person name="Wang X."/>
        </authorList>
    </citation>
    <scope>NUCLEOTIDE SEQUENCE [LARGE SCALE GENOMIC DNA]</scope>
    <source>
        <strain evidence="1 2">MCCC 1A01895</strain>
    </source>
</reference>